<evidence type="ECO:0000256" key="1">
    <source>
        <dbReference type="SAM" id="MobiDB-lite"/>
    </source>
</evidence>
<dbReference type="OrthoDB" id="78858at2759"/>
<keyword evidence="3" id="KW-1185">Reference proteome</keyword>
<name>A0A1X7UXN1_AMPQE</name>
<organism evidence="2">
    <name type="scientific">Amphimedon queenslandica</name>
    <name type="common">Sponge</name>
    <dbReference type="NCBI Taxonomy" id="400682"/>
    <lineage>
        <taxon>Eukaryota</taxon>
        <taxon>Metazoa</taxon>
        <taxon>Porifera</taxon>
        <taxon>Demospongiae</taxon>
        <taxon>Heteroscleromorpha</taxon>
        <taxon>Haplosclerida</taxon>
        <taxon>Niphatidae</taxon>
        <taxon>Amphimedon</taxon>
    </lineage>
</organism>
<dbReference type="eggNOG" id="KOG2129">
    <property type="taxonomic scope" value="Eukaryota"/>
</dbReference>
<proteinExistence type="predicted"/>
<dbReference type="EnsemblMetazoa" id="XM_003386502.3">
    <property type="protein sequence ID" value="XP_003386550.1"/>
    <property type="gene ID" value="LOC100632494"/>
</dbReference>
<dbReference type="Proteomes" id="UP000007879">
    <property type="component" value="Unassembled WGS sequence"/>
</dbReference>
<dbReference type="KEGG" id="aqu:100632494"/>
<sequence>MNPAGFTGVASGGGSKEVTGLKRTGSLHSTASISSLQASKSSSMESLESSMSTNEGPPDGESVRLATVLQENAVLKSEMEMLKLKCKNLTEENKRLRQASVNIQAQAEAEEEYISNTLLKKIHSLKKEKEALAMNYEQEEEFLTNDLSRKLAQLRQEKVQLEQTLEQEQEQHVSKLMKKIDRLEKETVGKQATLEQLRREKIDLENTLEQEQEMLVNKLWKRMEKVESEKRELETRLGTTPPPSPNDRSNPAVLNSRIMELSAEVDRLKRLLASTEAQNKEKIRAVVVEEKALREENVRLQRRLVREVERREAISRHLSESESSLEMEDERMFNERYRHTSSPTPYSPSPTRRSLSPASFHGGMTGPAAPGTPAVFAVPSPAHSRTSSLGSNPQLHTTPATASQPPTTQQQSRLRTNSGGSSSSAKGRERPTTR</sequence>
<dbReference type="AlphaFoldDB" id="A0A1X7UXN1"/>
<dbReference type="PANTHER" id="PTHR15276:SF0">
    <property type="entry name" value="COILED-COIL DOMAIN-CONTAINING PROTEIN 6"/>
    <property type="match status" value="1"/>
</dbReference>
<evidence type="ECO:0000313" key="3">
    <source>
        <dbReference type="Proteomes" id="UP000007879"/>
    </source>
</evidence>
<feature type="region of interest" description="Disordered" evidence="1">
    <location>
        <begin position="309"/>
        <end position="434"/>
    </location>
</feature>
<reference evidence="2" key="2">
    <citation type="submission" date="2017-05" db="UniProtKB">
        <authorList>
            <consortium name="EnsemblMetazoa"/>
        </authorList>
    </citation>
    <scope>IDENTIFICATION</scope>
</reference>
<feature type="compositionally biased region" description="Basic and acidic residues" evidence="1">
    <location>
        <begin position="309"/>
        <end position="320"/>
    </location>
</feature>
<reference evidence="3" key="1">
    <citation type="journal article" date="2010" name="Nature">
        <title>The Amphimedon queenslandica genome and the evolution of animal complexity.</title>
        <authorList>
            <person name="Srivastava M."/>
            <person name="Simakov O."/>
            <person name="Chapman J."/>
            <person name="Fahey B."/>
            <person name="Gauthier M.E."/>
            <person name="Mitros T."/>
            <person name="Richards G.S."/>
            <person name="Conaco C."/>
            <person name="Dacre M."/>
            <person name="Hellsten U."/>
            <person name="Larroux C."/>
            <person name="Putnam N.H."/>
            <person name="Stanke M."/>
            <person name="Adamska M."/>
            <person name="Darling A."/>
            <person name="Degnan S.M."/>
            <person name="Oakley T.H."/>
            <person name="Plachetzki D.C."/>
            <person name="Zhai Y."/>
            <person name="Adamski M."/>
            <person name="Calcino A."/>
            <person name="Cummins S.F."/>
            <person name="Goodstein D.M."/>
            <person name="Harris C."/>
            <person name="Jackson D.J."/>
            <person name="Leys S.P."/>
            <person name="Shu S."/>
            <person name="Woodcroft B.J."/>
            <person name="Vervoort M."/>
            <person name="Kosik K.S."/>
            <person name="Manning G."/>
            <person name="Degnan B.M."/>
            <person name="Rokhsar D.S."/>
        </authorList>
    </citation>
    <scope>NUCLEOTIDE SEQUENCE [LARGE SCALE GENOMIC DNA]</scope>
</reference>
<dbReference type="FunCoup" id="A0A1X7UXN1">
    <property type="interactions" value="537"/>
</dbReference>
<evidence type="ECO:0000313" key="2">
    <source>
        <dbReference type="EnsemblMetazoa" id="Aqu2.1.32112_001"/>
    </source>
</evidence>
<feature type="compositionally biased region" description="Low complexity" evidence="1">
    <location>
        <begin position="366"/>
        <end position="379"/>
    </location>
</feature>
<dbReference type="EnsemblMetazoa" id="Aqu2.1.32112_001">
    <property type="protein sequence ID" value="Aqu2.1.32112_001"/>
    <property type="gene ID" value="Aqu2.1.32112"/>
</dbReference>
<evidence type="ECO:0008006" key="4">
    <source>
        <dbReference type="Google" id="ProtNLM"/>
    </source>
</evidence>
<protein>
    <recommendedName>
        <fullName evidence="4">Coiled-coil domain-containing protein 6</fullName>
    </recommendedName>
</protein>
<dbReference type="STRING" id="400682.A0A1X7UXN1"/>
<feature type="compositionally biased region" description="Low complexity" evidence="1">
    <location>
        <begin position="397"/>
        <end position="412"/>
    </location>
</feature>
<dbReference type="InterPro" id="IPR019152">
    <property type="entry name" value="DUF2046"/>
</dbReference>
<gene>
    <name evidence="2" type="primary">100632494</name>
</gene>
<feature type="compositionally biased region" description="Low complexity" evidence="1">
    <location>
        <begin position="29"/>
        <end position="53"/>
    </location>
</feature>
<feature type="region of interest" description="Disordered" evidence="1">
    <location>
        <begin position="1"/>
        <end position="63"/>
    </location>
</feature>
<feature type="region of interest" description="Disordered" evidence="1">
    <location>
        <begin position="231"/>
        <end position="251"/>
    </location>
</feature>
<accession>A0A1X7UXN1</accession>
<feature type="compositionally biased region" description="Polar residues" evidence="1">
    <location>
        <begin position="413"/>
        <end position="425"/>
    </location>
</feature>
<dbReference type="PANTHER" id="PTHR15276">
    <property type="entry name" value="H4 D10S170 PROTEIN-RELATED"/>
    <property type="match status" value="1"/>
</dbReference>
<feature type="compositionally biased region" description="Polar residues" evidence="1">
    <location>
        <begin position="383"/>
        <end position="396"/>
    </location>
</feature>
<feature type="compositionally biased region" description="Low complexity" evidence="1">
    <location>
        <begin position="340"/>
        <end position="359"/>
    </location>
</feature>
<dbReference type="Pfam" id="PF09755">
    <property type="entry name" value="DUF2046"/>
    <property type="match status" value="1"/>
</dbReference>
<dbReference type="InParanoid" id="A0A1X7UXN1"/>